<dbReference type="GO" id="GO:0009014">
    <property type="term" value="F:succinyl-diaminopimelate desuccinylase activity"/>
    <property type="evidence" value="ECO:0007669"/>
    <property type="project" value="UniProtKB-EC"/>
</dbReference>
<evidence type="ECO:0000256" key="7">
    <source>
        <dbReference type="ARBA" id="ARBA00022723"/>
    </source>
</evidence>
<gene>
    <name evidence="13" type="ORF">EK0264_09745</name>
</gene>
<dbReference type="EC" id="3.5.1.18" evidence="5"/>
<keyword evidence="8" id="KW-0378">Hydrolase</keyword>
<dbReference type="Gene3D" id="3.30.70.360">
    <property type="match status" value="1"/>
</dbReference>
<dbReference type="NCBIfam" id="TIGR01910">
    <property type="entry name" value="DapE-ArgE"/>
    <property type="match status" value="1"/>
</dbReference>
<keyword evidence="10" id="KW-0170">Cobalt</keyword>
<dbReference type="InterPro" id="IPR036264">
    <property type="entry name" value="Bact_exopeptidase_dim_dom"/>
</dbReference>
<dbReference type="InterPro" id="IPR050072">
    <property type="entry name" value="Peptidase_M20A"/>
</dbReference>
<dbReference type="InterPro" id="IPR001261">
    <property type="entry name" value="ArgE/DapE_CS"/>
</dbReference>
<name>A0A7L4YN09_9ACTN</name>
<dbReference type="OrthoDB" id="7055905at2"/>
<evidence type="ECO:0000256" key="10">
    <source>
        <dbReference type="ARBA" id="ARBA00023285"/>
    </source>
</evidence>
<organism evidence="13 14">
    <name type="scientific">Epidermidibacterium keratini</name>
    <dbReference type="NCBI Taxonomy" id="1891644"/>
    <lineage>
        <taxon>Bacteria</taxon>
        <taxon>Bacillati</taxon>
        <taxon>Actinomycetota</taxon>
        <taxon>Actinomycetes</taxon>
        <taxon>Sporichthyales</taxon>
        <taxon>Sporichthyaceae</taxon>
        <taxon>Epidermidibacterium</taxon>
    </lineage>
</organism>
<dbReference type="PROSITE" id="PS00758">
    <property type="entry name" value="ARGE_DAPE_CPG2_1"/>
    <property type="match status" value="1"/>
</dbReference>
<dbReference type="CDD" id="cd08659">
    <property type="entry name" value="M20_ArgE_DapE-like"/>
    <property type="match status" value="1"/>
</dbReference>
<accession>A0A7L4YN09</accession>
<evidence type="ECO:0000256" key="5">
    <source>
        <dbReference type="ARBA" id="ARBA00011921"/>
    </source>
</evidence>
<dbReference type="PANTHER" id="PTHR43808">
    <property type="entry name" value="ACETYLORNITHINE DEACETYLASE"/>
    <property type="match status" value="1"/>
</dbReference>
<comment type="cofactor">
    <cofactor evidence="2">
        <name>Zn(2+)</name>
        <dbReference type="ChEBI" id="CHEBI:29105"/>
    </cofactor>
</comment>
<dbReference type="Pfam" id="PF01546">
    <property type="entry name" value="Peptidase_M20"/>
    <property type="match status" value="1"/>
</dbReference>
<evidence type="ECO:0000256" key="11">
    <source>
        <dbReference type="ARBA" id="ARBA00051301"/>
    </source>
</evidence>
<comment type="catalytic activity">
    <reaction evidence="11">
        <text>N-succinyl-(2S,6S)-2,6-diaminopimelate + H2O = (2S,6S)-2,6-diaminopimelate + succinate</text>
        <dbReference type="Rhea" id="RHEA:22608"/>
        <dbReference type="ChEBI" id="CHEBI:15377"/>
        <dbReference type="ChEBI" id="CHEBI:30031"/>
        <dbReference type="ChEBI" id="CHEBI:57609"/>
        <dbReference type="ChEBI" id="CHEBI:58087"/>
        <dbReference type="EC" id="3.5.1.18"/>
    </reaction>
</comment>
<dbReference type="InterPro" id="IPR010182">
    <property type="entry name" value="ArgE/DapE"/>
</dbReference>
<feature type="domain" description="Peptidase M20 dimerisation" evidence="12">
    <location>
        <begin position="192"/>
        <end position="301"/>
    </location>
</feature>
<evidence type="ECO:0000256" key="8">
    <source>
        <dbReference type="ARBA" id="ARBA00022801"/>
    </source>
</evidence>
<keyword evidence="14" id="KW-1185">Reference proteome</keyword>
<dbReference type="SUPFAM" id="SSF55031">
    <property type="entry name" value="Bacterial exopeptidase dimerisation domain"/>
    <property type="match status" value="1"/>
</dbReference>
<evidence type="ECO:0000259" key="12">
    <source>
        <dbReference type="Pfam" id="PF07687"/>
    </source>
</evidence>
<dbReference type="Proteomes" id="UP000463857">
    <property type="component" value="Chromosome"/>
</dbReference>
<dbReference type="InParanoid" id="A0A7L4YN09"/>
<dbReference type="Gene3D" id="3.40.630.10">
    <property type="entry name" value="Zn peptidases"/>
    <property type="match status" value="2"/>
</dbReference>
<dbReference type="EMBL" id="CP047156">
    <property type="protein sequence ID" value="QHC00540.1"/>
    <property type="molecule type" value="Genomic_DNA"/>
</dbReference>
<dbReference type="PROSITE" id="PS00759">
    <property type="entry name" value="ARGE_DAPE_CPG2_2"/>
    <property type="match status" value="1"/>
</dbReference>
<keyword evidence="9" id="KW-0862">Zinc</keyword>
<proteinExistence type="inferred from homology"/>
<dbReference type="SUPFAM" id="SSF53187">
    <property type="entry name" value="Zn-dependent exopeptidases"/>
    <property type="match status" value="1"/>
</dbReference>
<dbReference type="Pfam" id="PF07687">
    <property type="entry name" value="M20_dimer"/>
    <property type="match status" value="1"/>
</dbReference>
<protein>
    <recommendedName>
        <fullName evidence="6">Probable succinyl-diaminopimelate desuccinylase</fullName>
        <ecNumber evidence="5">3.5.1.18</ecNumber>
    </recommendedName>
</protein>
<dbReference type="InterPro" id="IPR011650">
    <property type="entry name" value="Peptidase_M20_dimer"/>
</dbReference>
<dbReference type="UniPathway" id="UPA00034">
    <property type="reaction ID" value="UER00021"/>
</dbReference>
<dbReference type="KEGG" id="eke:EK0264_09745"/>
<evidence type="ECO:0000256" key="2">
    <source>
        <dbReference type="ARBA" id="ARBA00001947"/>
    </source>
</evidence>
<dbReference type="InterPro" id="IPR002933">
    <property type="entry name" value="Peptidase_M20"/>
</dbReference>
<evidence type="ECO:0000256" key="6">
    <source>
        <dbReference type="ARBA" id="ARBA00016853"/>
    </source>
</evidence>
<sequence length="411" mass="44490">MNRRRPMPRHDWQIDADELIAFTQELVRIRSVYDAEEQTTEAEAAYAVAAKMREWGWDPQLVEVAPGRPNVIAVLEGASPGPTLMFEGHTDVVTEGDLSEWSFDPYAAEIRDGRLLGRGSADMKAGVAAMMYAARAVEQRGDFPGRIVVAALADEEGMMLGAKHFAQTELAKQIDGVVVCEPEDYEVCAVSKGAIRLKVTVDGKMAHGAMPQHGRNPIPVAARIIGRIADIQEKLQTNNGEHEHLGFDYLTTTVIHAGDSDQMNVIPRACSFWVDVRTTPATDHAELLFEIRDLVEETALAGDVKANVDVIDDRPPVDTPTDTPVVTALVEAHVNVMGAEPRFGGVPGTTDGTILVRDAALHSVVYGPGDKWIAHQADEWVGVDDIVNCAHIYAETARIFLAGGTSAGLGV</sequence>
<evidence type="ECO:0000256" key="1">
    <source>
        <dbReference type="ARBA" id="ARBA00001941"/>
    </source>
</evidence>
<dbReference type="GO" id="GO:0009089">
    <property type="term" value="P:lysine biosynthetic process via diaminopimelate"/>
    <property type="evidence" value="ECO:0007669"/>
    <property type="project" value="UniProtKB-UniPathway"/>
</dbReference>
<evidence type="ECO:0000313" key="13">
    <source>
        <dbReference type="EMBL" id="QHC00540.1"/>
    </source>
</evidence>
<evidence type="ECO:0000256" key="9">
    <source>
        <dbReference type="ARBA" id="ARBA00022833"/>
    </source>
</evidence>
<keyword evidence="7" id="KW-0479">Metal-binding</keyword>
<comment type="pathway">
    <text evidence="3">Amino-acid biosynthesis; L-lysine biosynthesis via DAP pathway; LL-2,6-diaminopimelate from (S)-tetrahydrodipicolinate (succinylase route): step 3/3.</text>
</comment>
<evidence type="ECO:0000256" key="3">
    <source>
        <dbReference type="ARBA" id="ARBA00005130"/>
    </source>
</evidence>
<dbReference type="GO" id="GO:0046872">
    <property type="term" value="F:metal ion binding"/>
    <property type="evidence" value="ECO:0007669"/>
    <property type="project" value="UniProtKB-KW"/>
</dbReference>
<comment type="similarity">
    <text evidence="4">Belongs to the peptidase M20A family.</text>
</comment>
<comment type="cofactor">
    <cofactor evidence="1">
        <name>Co(2+)</name>
        <dbReference type="ChEBI" id="CHEBI:48828"/>
    </cofactor>
</comment>
<evidence type="ECO:0000256" key="4">
    <source>
        <dbReference type="ARBA" id="ARBA00006247"/>
    </source>
</evidence>
<reference evidence="13 14" key="1">
    <citation type="journal article" date="2018" name="Int. J. Syst. Evol. Microbiol.">
        <title>Epidermidibacterium keratini gen. nov., sp. nov., a member of the family Sporichthyaceae, isolated from keratin epidermis.</title>
        <authorList>
            <person name="Lee D.G."/>
            <person name="Trujillo M.E."/>
            <person name="Kang S."/>
            <person name="Nam J.J."/>
            <person name="Kim Y.J."/>
        </authorList>
    </citation>
    <scope>NUCLEOTIDE SEQUENCE [LARGE SCALE GENOMIC DNA]</scope>
    <source>
        <strain evidence="13 14">EPI-7</strain>
    </source>
</reference>
<dbReference type="AlphaFoldDB" id="A0A7L4YN09"/>
<evidence type="ECO:0000313" key="14">
    <source>
        <dbReference type="Proteomes" id="UP000463857"/>
    </source>
</evidence>